<evidence type="ECO:0000313" key="1">
    <source>
        <dbReference type="EMBL" id="KAF1923202.1"/>
    </source>
</evidence>
<organism evidence="1 2">
    <name type="scientific">Didymella exigua CBS 183.55</name>
    <dbReference type="NCBI Taxonomy" id="1150837"/>
    <lineage>
        <taxon>Eukaryota</taxon>
        <taxon>Fungi</taxon>
        <taxon>Dikarya</taxon>
        <taxon>Ascomycota</taxon>
        <taxon>Pezizomycotina</taxon>
        <taxon>Dothideomycetes</taxon>
        <taxon>Pleosporomycetidae</taxon>
        <taxon>Pleosporales</taxon>
        <taxon>Pleosporineae</taxon>
        <taxon>Didymellaceae</taxon>
        <taxon>Didymella</taxon>
    </lineage>
</organism>
<dbReference type="RefSeq" id="XP_033443455.1">
    <property type="nucleotide sequence ID" value="XM_033597178.1"/>
</dbReference>
<dbReference type="SUPFAM" id="SSF88697">
    <property type="entry name" value="PUA domain-like"/>
    <property type="match status" value="1"/>
</dbReference>
<dbReference type="EMBL" id="ML979008">
    <property type="protein sequence ID" value="KAF1923202.1"/>
    <property type="molecule type" value="Genomic_DNA"/>
</dbReference>
<keyword evidence="2" id="KW-1185">Reference proteome</keyword>
<protein>
    <submittedName>
        <fullName evidence="1">Uncharacterized protein</fullName>
    </submittedName>
</protein>
<reference evidence="1" key="1">
    <citation type="journal article" date="2020" name="Stud. Mycol.">
        <title>101 Dothideomycetes genomes: a test case for predicting lifestyles and emergence of pathogens.</title>
        <authorList>
            <person name="Haridas S."/>
            <person name="Albert R."/>
            <person name="Binder M."/>
            <person name="Bloem J."/>
            <person name="Labutti K."/>
            <person name="Salamov A."/>
            <person name="Andreopoulos B."/>
            <person name="Baker S."/>
            <person name="Barry K."/>
            <person name="Bills G."/>
            <person name="Bluhm B."/>
            <person name="Cannon C."/>
            <person name="Castanera R."/>
            <person name="Culley D."/>
            <person name="Daum C."/>
            <person name="Ezra D."/>
            <person name="Gonzalez J."/>
            <person name="Henrissat B."/>
            <person name="Kuo A."/>
            <person name="Liang C."/>
            <person name="Lipzen A."/>
            <person name="Lutzoni F."/>
            <person name="Magnuson J."/>
            <person name="Mondo S."/>
            <person name="Nolan M."/>
            <person name="Ohm R."/>
            <person name="Pangilinan J."/>
            <person name="Park H.-J."/>
            <person name="Ramirez L."/>
            <person name="Alfaro M."/>
            <person name="Sun H."/>
            <person name="Tritt A."/>
            <person name="Yoshinaga Y."/>
            <person name="Zwiers L.-H."/>
            <person name="Turgeon B."/>
            <person name="Goodwin S."/>
            <person name="Spatafora J."/>
            <person name="Crous P."/>
            <person name="Grigoriev I."/>
        </authorList>
    </citation>
    <scope>NUCLEOTIDE SEQUENCE</scope>
    <source>
        <strain evidence="1">CBS 183.55</strain>
    </source>
</reference>
<dbReference type="InterPro" id="IPR015947">
    <property type="entry name" value="PUA-like_sf"/>
</dbReference>
<dbReference type="InterPro" id="IPR036987">
    <property type="entry name" value="SRA-YDG_sf"/>
</dbReference>
<dbReference type="AlphaFoldDB" id="A0A6A5R666"/>
<dbReference type="OrthoDB" id="3244603at2759"/>
<dbReference type="Proteomes" id="UP000800082">
    <property type="component" value="Unassembled WGS sequence"/>
</dbReference>
<evidence type="ECO:0000313" key="2">
    <source>
        <dbReference type="Proteomes" id="UP000800082"/>
    </source>
</evidence>
<feature type="non-terminal residue" evidence="1">
    <location>
        <position position="367"/>
    </location>
</feature>
<gene>
    <name evidence="1" type="ORF">M421DRAFT_75904</name>
</gene>
<sequence>MPLARLAAPLPPVTPPVMDISRQKLKEFAHWIRDDLDILVAREGPDILRPDDVLTLHELFVALRHSTTITALDLRATGIHRAVKDIAGIATRWPRRLCDDCDKIITIWTSKFGRFEDLPPFLYGRGGRLEGIASVSEYTREALIKRWSEYCPGKIRPSVSHRSGDLGFKSGDWWIHPLFAHHAGIVGLESVNGGITYDKNGAYALVLKDTGEVDARSEDEFTYRGPISDKGKFRLTAATPASRDPIRVLRSHSINSIWGPKAGIRYEGLYSVRGWCIRQARLQDTLGGEWKEGDILYEVTLRRRDPILIEQVSCRPTNMEVDDYTEYKRLRNLYREQRRKGSGPIPILHPILKVAPPIPSPQFAATP</sequence>
<accession>A0A6A5R666</accession>
<name>A0A6A5R666_9PLEO</name>
<dbReference type="GeneID" id="54354845"/>
<proteinExistence type="predicted"/>
<dbReference type="Gene3D" id="2.30.280.10">
    <property type="entry name" value="SRA-YDG"/>
    <property type="match status" value="1"/>
</dbReference>